<feature type="compositionally biased region" description="Basic and acidic residues" evidence="1">
    <location>
        <begin position="763"/>
        <end position="780"/>
    </location>
</feature>
<dbReference type="InterPro" id="IPR038765">
    <property type="entry name" value="Papain-like_cys_pep_sf"/>
</dbReference>
<evidence type="ECO:0000313" key="5">
    <source>
        <dbReference type="Proteomes" id="UP000634229"/>
    </source>
</evidence>
<feature type="transmembrane region" description="Helical" evidence="2">
    <location>
        <begin position="43"/>
        <end position="60"/>
    </location>
</feature>
<feature type="compositionally biased region" description="Low complexity" evidence="1">
    <location>
        <begin position="573"/>
        <end position="582"/>
    </location>
</feature>
<feature type="transmembrane region" description="Helical" evidence="2">
    <location>
        <begin position="590"/>
        <end position="615"/>
    </location>
</feature>
<dbReference type="EMBL" id="JAERRF010000018">
    <property type="protein sequence ID" value="MBL1100292.1"/>
    <property type="molecule type" value="Genomic_DNA"/>
</dbReference>
<feature type="transmembrane region" description="Helical" evidence="2">
    <location>
        <begin position="72"/>
        <end position="90"/>
    </location>
</feature>
<reference evidence="4 5" key="1">
    <citation type="submission" date="2021-01" db="EMBL/GenBank/DDBJ databases">
        <title>WGS of actinomycetes isolated from Thailand.</title>
        <authorList>
            <person name="Thawai C."/>
        </authorList>
    </citation>
    <scope>NUCLEOTIDE SEQUENCE [LARGE SCALE GENOMIC DNA]</scope>
    <source>
        <strain evidence="4 5">CA1R205</strain>
    </source>
</reference>
<accession>A0ABS1NJM2</accession>
<organism evidence="4 5">
    <name type="scientific">Streptomyces coffeae</name>
    <dbReference type="NCBI Taxonomy" id="621382"/>
    <lineage>
        <taxon>Bacteria</taxon>
        <taxon>Bacillati</taxon>
        <taxon>Actinomycetota</taxon>
        <taxon>Actinomycetes</taxon>
        <taxon>Kitasatosporales</taxon>
        <taxon>Streptomycetaceae</taxon>
        <taxon>Streptomyces</taxon>
    </lineage>
</organism>
<proteinExistence type="predicted"/>
<dbReference type="Gene3D" id="3.10.620.30">
    <property type="match status" value="1"/>
</dbReference>
<evidence type="ECO:0000313" key="4">
    <source>
        <dbReference type="EMBL" id="MBL1100292.1"/>
    </source>
</evidence>
<feature type="region of interest" description="Disordered" evidence="1">
    <location>
        <begin position="750"/>
        <end position="780"/>
    </location>
</feature>
<feature type="transmembrane region" description="Helical" evidence="2">
    <location>
        <begin position="127"/>
        <end position="145"/>
    </location>
</feature>
<dbReference type="InterPro" id="IPR052901">
    <property type="entry name" value="Bact_TGase-like"/>
</dbReference>
<evidence type="ECO:0000259" key="3">
    <source>
        <dbReference type="SMART" id="SM00460"/>
    </source>
</evidence>
<dbReference type="InterPro" id="IPR021878">
    <property type="entry name" value="TgpA_N"/>
</dbReference>
<keyword evidence="2" id="KW-0812">Transmembrane</keyword>
<comment type="caution">
    <text evidence="4">The sequence shown here is derived from an EMBL/GenBank/DDBJ whole genome shotgun (WGS) entry which is preliminary data.</text>
</comment>
<keyword evidence="2" id="KW-1133">Transmembrane helix</keyword>
<sequence>MAMTPSPYTSARLPVTATAPASAVLAAAVAGSAFHPVFGYRPLLLPVAVAAILPVLLATVCARRARPLPPELALCASVVLWLAACAITVYDVRTPGDIGTGLRRVAEETPSGWGRLLDAPLPAPAEAPLVAVVFTLTWAAAAAGAELALRTRGRARCLAPALALFVAATATTIGGPGTTLPQAVAMAVVSGAVLAVGHQPEVRLGSSPDRATGPATTRRRPAPVARALLWPSLIAALAVPSAAALPWTPGGAPYNPREHRTERTAPVHLTHPLEQFSGWRSSPRQVLFTVRGSAVGRWRLTALTAYDGAQWKPSGLFTRHLGTDLKPGTETGRPTHSEVTVKGLTGRLLPVPETPLRAGAPVAVNAEDGAVLADDPLARGVRYRVTSVTPHHPAPLDAARLRAAPGAATTLAVPSEAPKALTVLAHRARVASRSPYGRATALAAMLRKEYTCLPKAPGNQSLGALDRFLTERQGAPVDFASAFALAARVTGLPTRIVVGFQVTRRGSGDLRVTGADARVWNEIALAGAGWVPVDPVPPPGRERHTPPSAEPTPAPSPSAEPRPSHHPTPAPPARGAAPRPSVGPATDMDWVLVALWGVSIAAVAALLLRGWLLLIRPWLRIRRGRTAPVPARRATAAWQAVVEQATVADTSDPPPSATYHDIATHLAATGGPGTRAAAAPLALLAARARFCEPTAEEAAREPAWRPMPAQDADRAWLHSDVIRAELKAHQGWRARGWARLLLPRRIRRLSTGHSSGRDGSGSLRRDGGGSSRRGDGSGDD</sequence>
<keyword evidence="5" id="KW-1185">Reference proteome</keyword>
<dbReference type="Pfam" id="PF11992">
    <property type="entry name" value="TgpA_N"/>
    <property type="match status" value="1"/>
</dbReference>
<dbReference type="PANTHER" id="PTHR42736">
    <property type="entry name" value="PROTEIN-GLUTAMINE GAMMA-GLUTAMYLTRANSFERASE"/>
    <property type="match status" value="1"/>
</dbReference>
<dbReference type="PANTHER" id="PTHR42736:SF1">
    <property type="entry name" value="PROTEIN-GLUTAMINE GAMMA-GLUTAMYLTRANSFERASE"/>
    <property type="match status" value="1"/>
</dbReference>
<dbReference type="SUPFAM" id="SSF54001">
    <property type="entry name" value="Cysteine proteinases"/>
    <property type="match status" value="1"/>
</dbReference>
<feature type="domain" description="Transglutaminase-like" evidence="3">
    <location>
        <begin position="468"/>
        <end position="537"/>
    </location>
</feature>
<feature type="transmembrane region" description="Helical" evidence="2">
    <location>
        <begin position="157"/>
        <end position="174"/>
    </location>
</feature>
<protein>
    <recommendedName>
        <fullName evidence="3">Transglutaminase-like domain-containing protein</fullName>
    </recommendedName>
</protein>
<dbReference type="Proteomes" id="UP000634229">
    <property type="component" value="Unassembled WGS sequence"/>
</dbReference>
<keyword evidence="2" id="KW-0472">Membrane</keyword>
<gene>
    <name evidence="4" type="ORF">JK363_27180</name>
</gene>
<feature type="compositionally biased region" description="Pro residues" evidence="1">
    <location>
        <begin position="548"/>
        <end position="572"/>
    </location>
</feature>
<name>A0ABS1NJM2_9ACTN</name>
<dbReference type="SMART" id="SM00460">
    <property type="entry name" value="TGc"/>
    <property type="match status" value="1"/>
</dbReference>
<evidence type="ECO:0000256" key="2">
    <source>
        <dbReference type="SAM" id="Phobius"/>
    </source>
</evidence>
<dbReference type="Pfam" id="PF01841">
    <property type="entry name" value="Transglut_core"/>
    <property type="match status" value="1"/>
</dbReference>
<evidence type="ECO:0000256" key="1">
    <source>
        <dbReference type="SAM" id="MobiDB-lite"/>
    </source>
</evidence>
<feature type="region of interest" description="Disordered" evidence="1">
    <location>
        <begin position="531"/>
        <end position="582"/>
    </location>
</feature>
<dbReference type="InterPro" id="IPR002931">
    <property type="entry name" value="Transglutaminase-like"/>
</dbReference>